<evidence type="ECO:0000313" key="3">
    <source>
        <dbReference type="Proteomes" id="UP001501490"/>
    </source>
</evidence>
<dbReference type="SUPFAM" id="SSF47226">
    <property type="entry name" value="Histidine-containing phosphotransfer domain, HPT domain"/>
    <property type="match status" value="1"/>
</dbReference>
<name>A0ABP6ZS12_9ACTN</name>
<gene>
    <name evidence="2" type="ORF">GCM10022236_16240</name>
</gene>
<protein>
    <recommendedName>
        <fullName evidence="4">Hpt domain-containing protein</fullName>
    </recommendedName>
</protein>
<sequence>MSPAGPGPITPIRSTQLGELANEVGHDTGIVERFVIDFLTLLDQRLAAVTEALAESDNDGAITVLRSLETTGAMLGAQDLVTATTELRRAVRDDPGRVDERLREFTAQAEALRVRLTALSSVLSRPTPSSPVTPGSPGSPVAPSGRPQSGSASR</sequence>
<comment type="caution">
    <text evidence="2">The sequence shown here is derived from an EMBL/GenBank/DDBJ whole genome shotgun (WGS) entry which is preliminary data.</text>
</comment>
<dbReference type="EMBL" id="BAABAB010000010">
    <property type="protein sequence ID" value="GAA3615056.1"/>
    <property type="molecule type" value="Genomic_DNA"/>
</dbReference>
<dbReference type="Proteomes" id="UP001501490">
    <property type="component" value="Unassembled WGS sequence"/>
</dbReference>
<accession>A0ABP6ZS12</accession>
<feature type="region of interest" description="Disordered" evidence="1">
    <location>
        <begin position="123"/>
        <end position="154"/>
    </location>
</feature>
<organism evidence="2 3">
    <name type="scientific">Microlunatus ginsengisoli</name>
    <dbReference type="NCBI Taxonomy" id="363863"/>
    <lineage>
        <taxon>Bacteria</taxon>
        <taxon>Bacillati</taxon>
        <taxon>Actinomycetota</taxon>
        <taxon>Actinomycetes</taxon>
        <taxon>Propionibacteriales</taxon>
        <taxon>Propionibacteriaceae</taxon>
        <taxon>Microlunatus</taxon>
    </lineage>
</organism>
<reference evidence="3" key="1">
    <citation type="journal article" date="2019" name="Int. J. Syst. Evol. Microbiol.">
        <title>The Global Catalogue of Microorganisms (GCM) 10K type strain sequencing project: providing services to taxonomists for standard genome sequencing and annotation.</title>
        <authorList>
            <consortium name="The Broad Institute Genomics Platform"/>
            <consortium name="The Broad Institute Genome Sequencing Center for Infectious Disease"/>
            <person name="Wu L."/>
            <person name="Ma J."/>
        </authorList>
    </citation>
    <scope>NUCLEOTIDE SEQUENCE [LARGE SCALE GENOMIC DNA]</scope>
    <source>
        <strain evidence="3">JCM 16929</strain>
    </source>
</reference>
<evidence type="ECO:0008006" key="4">
    <source>
        <dbReference type="Google" id="ProtNLM"/>
    </source>
</evidence>
<evidence type="ECO:0000313" key="2">
    <source>
        <dbReference type="EMBL" id="GAA3615056.1"/>
    </source>
</evidence>
<feature type="compositionally biased region" description="Low complexity" evidence="1">
    <location>
        <begin position="123"/>
        <end position="147"/>
    </location>
</feature>
<keyword evidence="3" id="KW-1185">Reference proteome</keyword>
<dbReference type="InterPro" id="IPR036641">
    <property type="entry name" value="HPT_dom_sf"/>
</dbReference>
<evidence type="ECO:0000256" key="1">
    <source>
        <dbReference type="SAM" id="MobiDB-lite"/>
    </source>
</evidence>
<dbReference type="RefSeq" id="WP_344803218.1">
    <property type="nucleotide sequence ID" value="NZ_BAABAB010000010.1"/>
</dbReference>
<proteinExistence type="predicted"/>
<dbReference type="Gene3D" id="1.20.120.160">
    <property type="entry name" value="HPT domain"/>
    <property type="match status" value="1"/>
</dbReference>